<dbReference type="EMBL" id="ARXZ02000004">
    <property type="protein sequence ID" value="ERI01232.1"/>
    <property type="molecule type" value="Genomic_DNA"/>
</dbReference>
<feature type="transmembrane region" description="Helical" evidence="1">
    <location>
        <begin position="6"/>
        <end position="23"/>
    </location>
</feature>
<accession>A0AAN4HKB8</accession>
<keyword evidence="1" id="KW-0812">Transmembrane</keyword>
<organism evidence="2 3">
    <name type="scientific">Bacillus thuringiensis T01-328</name>
    <dbReference type="NCBI Taxonomy" id="1324966"/>
    <lineage>
        <taxon>Bacteria</taxon>
        <taxon>Bacillati</taxon>
        <taxon>Bacillota</taxon>
        <taxon>Bacilli</taxon>
        <taxon>Bacillales</taxon>
        <taxon>Bacillaceae</taxon>
        <taxon>Bacillus</taxon>
        <taxon>Bacillus cereus group</taxon>
    </lineage>
</organism>
<dbReference type="AlphaFoldDB" id="A0AAN4HKB8"/>
<gene>
    <name evidence="2" type="ORF">BTCBT_002787</name>
</gene>
<keyword evidence="1" id="KW-1133">Transmembrane helix</keyword>
<name>A0AAN4HKB8_BACTU</name>
<protein>
    <submittedName>
        <fullName evidence="2">Uncharacterized protein</fullName>
    </submittedName>
</protein>
<dbReference type="RefSeq" id="WP_000608119.1">
    <property type="nucleotide sequence ID" value="NZ_ARXZ02000004.1"/>
</dbReference>
<keyword evidence="1" id="KW-0472">Membrane</keyword>
<evidence type="ECO:0000313" key="2">
    <source>
        <dbReference type="EMBL" id="ERI01232.1"/>
    </source>
</evidence>
<reference evidence="2 3" key="1">
    <citation type="journal article" date="2013" name="Genome Announc.">
        <title>Draft Genome Sequence of Bacillus thuringiensis var. thuringiensis Strain T01-328, a Brazilian Isolate That Produces a Soluble Pesticide Protein, Cry1Ia.</title>
        <authorList>
            <person name="Varani A.M."/>
            <person name="Lemos M.V."/>
            <person name="Fernandes C.C."/>
            <person name="Lemos E.G."/>
            <person name="Alves E.C."/>
            <person name="Desiderio J.A."/>
        </authorList>
    </citation>
    <scope>NUCLEOTIDE SEQUENCE [LARGE SCALE GENOMIC DNA]</scope>
    <source>
        <strain evidence="2 3">T01-328</strain>
    </source>
</reference>
<evidence type="ECO:0000313" key="3">
    <source>
        <dbReference type="Proteomes" id="UP000013487"/>
    </source>
</evidence>
<evidence type="ECO:0000256" key="1">
    <source>
        <dbReference type="SAM" id="Phobius"/>
    </source>
</evidence>
<sequence length="53" mass="6333">MINIFVAILISGSISVGMTYLLSRKERKKQKQMRKETLEKLYIKYPELRRNES</sequence>
<comment type="caution">
    <text evidence="2">The sequence shown here is derived from an EMBL/GenBank/DDBJ whole genome shotgun (WGS) entry which is preliminary data.</text>
</comment>
<proteinExistence type="predicted"/>
<dbReference type="Proteomes" id="UP000013487">
    <property type="component" value="Unassembled WGS sequence"/>
</dbReference>